<dbReference type="KEGG" id="ffu:CLAFUR5_05826"/>
<proteinExistence type="predicted"/>
<gene>
    <name evidence="3" type="ORF">CLAFUR5_05826</name>
</gene>
<feature type="region of interest" description="Disordered" evidence="1">
    <location>
        <begin position="47"/>
        <end position="98"/>
    </location>
</feature>
<dbReference type="RefSeq" id="XP_047761955.1">
    <property type="nucleotide sequence ID" value="XM_047904974.1"/>
</dbReference>
<evidence type="ECO:0000313" key="4">
    <source>
        <dbReference type="Proteomes" id="UP000756132"/>
    </source>
</evidence>
<evidence type="ECO:0000256" key="1">
    <source>
        <dbReference type="SAM" id="MobiDB-lite"/>
    </source>
</evidence>
<dbReference type="PANTHER" id="PTHR35391:SF5">
    <property type="entry name" value="DUF6590 DOMAIN-CONTAINING PROTEIN"/>
    <property type="match status" value="1"/>
</dbReference>
<feature type="domain" description="DUF6590" evidence="2">
    <location>
        <begin position="188"/>
        <end position="348"/>
    </location>
</feature>
<evidence type="ECO:0000259" key="2">
    <source>
        <dbReference type="Pfam" id="PF20233"/>
    </source>
</evidence>
<feature type="compositionally biased region" description="Polar residues" evidence="1">
    <location>
        <begin position="74"/>
        <end position="83"/>
    </location>
</feature>
<dbReference type="EMBL" id="CP090167">
    <property type="protein sequence ID" value="UJO17589.1"/>
    <property type="molecule type" value="Genomic_DNA"/>
</dbReference>
<accession>A0A9Q8LI65</accession>
<dbReference type="Proteomes" id="UP000756132">
    <property type="component" value="Chromosome 5"/>
</dbReference>
<sequence>MASSAGGQQSPWQYDHTRRMYYRYDARTNQVVYQNGQRLSRQDVVPRTTNVGQQQPQQPSAFSGPTNDDAGWQSADSPPNQYRLSRGSRADSCSSASQAATTSLNQAMGGLNVGTAPTSNTTVRNGITFIDTSNPNSLVRNSIGTSPAAAFTDSSLLQQGVLAHRYLTGSGGGEAEQLYPNYRIKHHSFFCVGRVFLVLWAEPMGETGTVITSAEQADPSVLRGRMGERVYSKVRRFVVVRASANYCSALPIATYGSQGVGKPGVKKSEHAIIHTGRDAPSPQASEAPARGAGESPMRSMPIRVVPDDPRELLDPLSRIDFGKIHTVQHNIKARPMGMVHPSSMNALTSQFDSVWASSGRASSSRTAAAAPPTAVPEAMLRAREEQARPSERAGNNDGSGDDEAEAERALQAQRALVRMARQGHSREDAIAQLISQLRGQGFSKEGATAEIRARLNYRPPEPDSDTE</sequence>
<dbReference type="GeneID" id="71985704"/>
<keyword evidence="4" id="KW-1185">Reference proteome</keyword>
<feature type="compositionally biased region" description="Basic and acidic residues" evidence="1">
    <location>
        <begin position="382"/>
        <end position="391"/>
    </location>
</feature>
<reference evidence="3" key="1">
    <citation type="submission" date="2021-12" db="EMBL/GenBank/DDBJ databases">
        <authorList>
            <person name="Zaccaron A."/>
            <person name="Stergiopoulos I."/>
        </authorList>
    </citation>
    <scope>NUCLEOTIDE SEQUENCE</scope>
    <source>
        <strain evidence="3">Race5_Kim</strain>
    </source>
</reference>
<organism evidence="3 4">
    <name type="scientific">Passalora fulva</name>
    <name type="common">Tomato leaf mold</name>
    <name type="synonym">Cladosporium fulvum</name>
    <dbReference type="NCBI Taxonomy" id="5499"/>
    <lineage>
        <taxon>Eukaryota</taxon>
        <taxon>Fungi</taxon>
        <taxon>Dikarya</taxon>
        <taxon>Ascomycota</taxon>
        <taxon>Pezizomycotina</taxon>
        <taxon>Dothideomycetes</taxon>
        <taxon>Dothideomycetidae</taxon>
        <taxon>Mycosphaerellales</taxon>
        <taxon>Mycosphaerellaceae</taxon>
        <taxon>Fulvia</taxon>
    </lineage>
</organism>
<feature type="compositionally biased region" description="Polar residues" evidence="1">
    <location>
        <begin position="47"/>
        <end position="66"/>
    </location>
</feature>
<feature type="compositionally biased region" description="Low complexity" evidence="1">
    <location>
        <begin position="84"/>
        <end position="98"/>
    </location>
</feature>
<dbReference type="OrthoDB" id="3650189at2759"/>
<evidence type="ECO:0000313" key="3">
    <source>
        <dbReference type="EMBL" id="UJO17589.1"/>
    </source>
</evidence>
<name>A0A9Q8LI65_PASFU</name>
<feature type="region of interest" description="Disordered" evidence="1">
    <location>
        <begin position="382"/>
        <end position="407"/>
    </location>
</feature>
<protein>
    <recommendedName>
        <fullName evidence="2">DUF6590 domain-containing protein</fullName>
    </recommendedName>
</protein>
<dbReference type="PANTHER" id="PTHR35391">
    <property type="entry name" value="C2H2-TYPE DOMAIN-CONTAINING PROTEIN-RELATED"/>
    <property type="match status" value="1"/>
</dbReference>
<dbReference type="InterPro" id="IPR046497">
    <property type="entry name" value="DUF6590"/>
</dbReference>
<dbReference type="AlphaFoldDB" id="A0A9Q8LI65"/>
<reference evidence="3" key="2">
    <citation type="journal article" date="2022" name="Microb. Genom.">
        <title>A chromosome-scale genome assembly of the tomato pathogen Cladosporium fulvum reveals a compartmentalized genome architecture and the presence of a dispensable chromosome.</title>
        <authorList>
            <person name="Zaccaron A.Z."/>
            <person name="Chen L.H."/>
            <person name="Samaras A."/>
            <person name="Stergiopoulos I."/>
        </authorList>
    </citation>
    <scope>NUCLEOTIDE SEQUENCE</scope>
    <source>
        <strain evidence="3">Race5_Kim</strain>
    </source>
</reference>
<feature type="region of interest" description="Disordered" evidence="1">
    <location>
        <begin position="276"/>
        <end position="300"/>
    </location>
</feature>
<dbReference type="Pfam" id="PF20233">
    <property type="entry name" value="DUF6590"/>
    <property type="match status" value="1"/>
</dbReference>